<dbReference type="Gene3D" id="2.60.40.10">
    <property type="entry name" value="Immunoglobulins"/>
    <property type="match status" value="1"/>
</dbReference>
<dbReference type="RefSeq" id="WP_279241366.1">
    <property type="nucleotide sequence ID" value="NZ_CP036501.1"/>
</dbReference>
<evidence type="ECO:0000313" key="3">
    <source>
        <dbReference type="Proteomes" id="UP001317963"/>
    </source>
</evidence>
<gene>
    <name evidence="2" type="ORF">E0F26_09215</name>
</gene>
<reference evidence="2 3" key="1">
    <citation type="submission" date="2019-02" db="EMBL/GenBank/DDBJ databases">
        <title>Halieaceae_genomes.</title>
        <authorList>
            <person name="Li S.-H."/>
        </authorList>
    </citation>
    <scope>NUCLEOTIDE SEQUENCE [LARGE SCALE GENOMIC DNA]</scope>
    <source>
        <strain evidence="2 3">JH123</strain>
    </source>
</reference>
<dbReference type="EMBL" id="CP036501">
    <property type="protein sequence ID" value="UZP74904.1"/>
    <property type="molecule type" value="Genomic_DNA"/>
</dbReference>
<name>A0ABY6Q767_9GAMM</name>
<dbReference type="Proteomes" id="UP001317963">
    <property type="component" value="Chromosome"/>
</dbReference>
<protein>
    <submittedName>
        <fullName evidence="2">Phospholipase</fullName>
    </submittedName>
</protein>
<dbReference type="InterPro" id="IPR013783">
    <property type="entry name" value="Ig-like_fold"/>
</dbReference>
<evidence type="ECO:0000313" key="2">
    <source>
        <dbReference type="EMBL" id="UZP74904.1"/>
    </source>
</evidence>
<organism evidence="2 3">
    <name type="scientific">Candidatus Paraluminiphilus aquimaris</name>
    <dbReference type="NCBI Taxonomy" id="2518994"/>
    <lineage>
        <taxon>Bacteria</taxon>
        <taxon>Pseudomonadati</taxon>
        <taxon>Pseudomonadota</taxon>
        <taxon>Gammaproteobacteria</taxon>
        <taxon>Cellvibrionales</taxon>
        <taxon>Halieaceae</taxon>
        <taxon>Candidatus Paraluminiphilus</taxon>
    </lineage>
</organism>
<proteinExistence type="predicted"/>
<sequence>MNDFRKHYLAVVLISATLGGCSGGGNNGSAAVVDPEPLPPPTATPAVNAGNDQDITEDALVSLEATTSGFSSNASLTYNWRRVDGPYMIFSDASVADPQFIAPDVASEQQISLEVTASDGTTTVTDTLVVTVAPGEESPLTNAIFNGELSSADYWHAEPKILSAGMGFDNIIGVNEISEAAALDAGGAWYGSVACTSGQEASDASRTTMAAAAGVSNVSKGYADFDDGLPIVFSWPIATETADVSDFQFTLNTGEVVFPNAVTLLPNWELNERNTIVAFGAFGNRGKPSESDAVYPVRLDIAEDATPLLLVGPGGQEFNAVGSTWTSPDTTGYGAGPILVGAKLNVVEAIPSGEGGLPLIEQNSAAMPNDEVSLYGEVADFRIRVLTSGGFSPDGITGLHPDDYEDFFRIHARGVNGETVLLESTEQDYAVDGGMLRVLGLSDVGQGVDEGNGIFYDDCYSEDRDNYIDIILSGDLDAARSVTHVEIPSLAAGYRAFYNPGGPGPEPFEGIRYTEPGPADLEPVIIAIDDPMRVSRSPQQ</sequence>
<feature type="region of interest" description="Disordered" evidence="1">
    <location>
        <begin position="30"/>
        <end position="50"/>
    </location>
</feature>
<keyword evidence="3" id="KW-1185">Reference proteome</keyword>
<dbReference type="PROSITE" id="PS51257">
    <property type="entry name" value="PROKAR_LIPOPROTEIN"/>
    <property type="match status" value="1"/>
</dbReference>
<accession>A0ABY6Q767</accession>
<evidence type="ECO:0000256" key="1">
    <source>
        <dbReference type="SAM" id="MobiDB-lite"/>
    </source>
</evidence>